<accession>A0A3N4HEB9</accession>
<dbReference type="EMBL" id="ML119889">
    <property type="protein sequence ID" value="RPA71947.1"/>
    <property type="molecule type" value="Genomic_DNA"/>
</dbReference>
<keyword evidence="3" id="KW-1185">Reference proteome</keyword>
<feature type="compositionally biased region" description="Low complexity" evidence="1">
    <location>
        <begin position="694"/>
        <end position="738"/>
    </location>
</feature>
<feature type="region of interest" description="Disordered" evidence="1">
    <location>
        <begin position="249"/>
        <end position="340"/>
    </location>
</feature>
<reference evidence="2 3" key="1">
    <citation type="journal article" date="2018" name="Nat. Ecol. Evol.">
        <title>Pezizomycetes genomes reveal the molecular basis of ectomycorrhizal truffle lifestyle.</title>
        <authorList>
            <person name="Murat C."/>
            <person name="Payen T."/>
            <person name="Noel B."/>
            <person name="Kuo A."/>
            <person name="Morin E."/>
            <person name="Chen J."/>
            <person name="Kohler A."/>
            <person name="Krizsan K."/>
            <person name="Balestrini R."/>
            <person name="Da Silva C."/>
            <person name="Montanini B."/>
            <person name="Hainaut M."/>
            <person name="Levati E."/>
            <person name="Barry K.W."/>
            <person name="Belfiori B."/>
            <person name="Cichocki N."/>
            <person name="Clum A."/>
            <person name="Dockter R.B."/>
            <person name="Fauchery L."/>
            <person name="Guy J."/>
            <person name="Iotti M."/>
            <person name="Le Tacon F."/>
            <person name="Lindquist E.A."/>
            <person name="Lipzen A."/>
            <person name="Malagnac F."/>
            <person name="Mello A."/>
            <person name="Molinier V."/>
            <person name="Miyauchi S."/>
            <person name="Poulain J."/>
            <person name="Riccioni C."/>
            <person name="Rubini A."/>
            <person name="Sitrit Y."/>
            <person name="Splivallo R."/>
            <person name="Traeger S."/>
            <person name="Wang M."/>
            <person name="Zifcakova L."/>
            <person name="Wipf D."/>
            <person name="Zambonelli A."/>
            <person name="Paolocci F."/>
            <person name="Nowrousian M."/>
            <person name="Ottonello S."/>
            <person name="Baldrian P."/>
            <person name="Spatafora J.W."/>
            <person name="Henrissat B."/>
            <person name="Nagy L.G."/>
            <person name="Aury J.M."/>
            <person name="Wincker P."/>
            <person name="Grigoriev I.V."/>
            <person name="Bonfante P."/>
            <person name="Martin F.M."/>
        </authorList>
    </citation>
    <scope>NUCLEOTIDE SEQUENCE [LARGE SCALE GENOMIC DNA]</scope>
    <source>
        <strain evidence="2 3">RN42</strain>
    </source>
</reference>
<evidence type="ECO:0000256" key="1">
    <source>
        <dbReference type="SAM" id="MobiDB-lite"/>
    </source>
</evidence>
<evidence type="ECO:0000313" key="3">
    <source>
        <dbReference type="Proteomes" id="UP000275078"/>
    </source>
</evidence>
<name>A0A3N4HEB9_ASCIM</name>
<dbReference type="Proteomes" id="UP000275078">
    <property type="component" value="Unassembled WGS sequence"/>
</dbReference>
<feature type="compositionally biased region" description="Basic and acidic residues" evidence="1">
    <location>
        <begin position="326"/>
        <end position="340"/>
    </location>
</feature>
<gene>
    <name evidence="2" type="ORF">BJ508DRAFT_335517</name>
</gene>
<sequence>MKPPDSMALNEGNSCFQSEYGQESIFGQESPSHASSHASSHTLSYTSSYDAALANGLVHGSPFTYAPYNAAVNDPGHGFGHGFGPVQSVPHMHGFSQASAYSTGHSLIHAPAHAPAHHTSAPVYTPGAGPVPVPQVQTRNVPAAFNRAIPARLRLDYIIPMALQSSGWPGSRHRERLLAELEIARAEVEAEEAAMVDAALIDPQLLAMNPAQDLALADAAVPIPALIDPMLLALNPAQDLARWQEPVGEAVVNDEEKNDGAEVPDTDFEDRRSLSAGNDEEGDEVEPSHAVSEDEDEEKPEPSKKGARKGANPSKGVNPSKKGARKGVDPSKKGLIKDGKEEKGGKVFGYESCISPTDNDLMDVLLSQGVDLGGCLPRWNNPTVSEAAKHFLAKYKEPLANAYYPLISGSRQRVEGEHKGYKIQTAKVVYLDKVPGCDYSRSVYDLENTGGLKEARAFYVKFTGDEVLVLEAAAKAYKADNNSVPYGATNWRTVSETHLSEAQKEAYRQGGRYAELDRELQNTMGELYSKASEGELLTEEGVAVLEYGRAVRKAIAVCSYNEKAQHAEFILQMKEGLPEAVEKKKQPILNITRKKGKATALMALPDEDVLAKVLDENMREAIPGPPLASRRAAQSRSRNGRVEKSRKPVSRRSSKASMTEAVARSTTGISMSKPSSPQGPSSPYTLGPSSYTFGSLGDSSHSAGSSSSSLSTSSSSTYGFPSYASSSSSLSSAGAPDGHYTGNSHHRTATPPPPHPAHPGQWMSHGAQGYFQDAGVGRWAHSSRARAAIAGESKTAPSHAVPGHAAPQSAKHFHPYSNPNPPRYSYDDRRGPETGLHPFSPLPSIQNHPSGPMRVKNTLLFPSPPADPQQWLSLAGAVPSKAPRG</sequence>
<protein>
    <submittedName>
        <fullName evidence="2">Uncharacterized protein</fullName>
    </submittedName>
</protein>
<dbReference type="AlphaFoldDB" id="A0A3N4HEB9"/>
<organism evidence="2 3">
    <name type="scientific">Ascobolus immersus RN42</name>
    <dbReference type="NCBI Taxonomy" id="1160509"/>
    <lineage>
        <taxon>Eukaryota</taxon>
        <taxon>Fungi</taxon>
        <taxon>Dikarya</taxon>
        <taxon>Ascomycota</taxon>
        <taxon>Pezizomycotina</taxon>
        <taxon>Pezizomycetes</taxon>
        <taxon>Pezizales</taxon>
        <taxon>Ascobolaceae</taxon>
        <taxon>Ascobolus</taxon>
    </lineage>
</organism>
<feature type="region of interest" description="Disordered" evidence="1">
    <location>
        <begin position="792"/>
        <end position="885"/>
    </location>
</feature>
<feature type="region of interest" description="Disordered" evidence="1">
    <location>
        <begin position="621"/>
        <end position="767"/>
    </location>
</feature>
<feature type="compositionally biased region" description="Low complexity" evidence="1">
    <location>
        <begin position="670"/>
        <end position="683"/>
    </location>
</feature>
<feature type="compositionally biased region" description="Low complexity" evidence="1">
    <location>
        <begin position="628"/>
        <end position="637"/>
    </location>
</feature>
<evidence type="ECO:0000313" key="2">
    <source>
        <dbReference type="EMBL" id="RPA71947.1"/>
    </source>
</evidence>
<proteinExistence type="predicted"/>